<evidence type="ECO:0000256" key="1">
    <source>
        <dbReference type="SAM" id="Phobius"/>
    </source>
</evidence>
<dbReference type="InterPro" id="IPR025273">
    <property type="entry name" value="DUF4064"/>
</dbReference>
<keyword evidence="4" id="KW-1185">Reference proteome</keyword>
<feature type="domain" description="DUF4064" evidence="2">
    <location>
        <begin position="2"/>
        <end position="83"/>
    </location>
</feature>
<gene>
    <name evidence="3" type="ORF">MUO15_10380</name>
</gene>
<dbReference type="RefSeq" id="WP_245035667.1">
    <property type="nucleotide sequence ID" value="NZ_CP095075.1"/>
</dbReference>
<keyword evidence="1" id="KW-0812">Transmembrane</keyword>
<sequence length="115" mass="11663">MKRNGEFIVGLLGGIIGLFSTFFALFIGAVDAAINEAGTSVISGLGWAAFLFSTLAIVGSALVKSKTKAGTIMMIVAALGGLVSIALFYVIPAILLLTAGIMGLVRKDKAAAKAS</sequence>
<dbReference type="Pfam" id="PF13273">
    <property type="entry name" value="DUF4064"/>
    <property type="match status" value="1"/>
</dbReference>
<protein>
    <submittedName>
        <fullName evidence="3">DUF4064 domain-containing protein</fullName>
    </submittedName>
</protein>
<feature type="transmembrane region" description="Helical" evidence="1">
    <location>
        <begin position="7"/>
        <end position="29"/>
    </location>
</feature>
<dbReference type="Proteomes" id="UP000830326">
    <property type="component" value="Chromosome"/>
</dbReference>
<evidence type="ECO:0000259" key="2">
    <source>
        <dbReference type="Pfam" id="PF13273"/>
    </source>
</evidence>
<evidence type="ECO:0000313" key="3">
    <source>
        <dbReference type="EMBL" id="UOR13807.1"/>
    </source>
</evidence>
<dbReference type="EMBL" id="CP095075">
    <property type="protein sequence ID" value="UOR13807.1"/>
    <property type="molecule type" value="Genomic_DNA"/>
</dbReference>
<feature type="transmembrane region" description="Helical" evidence="1">
    <location>
        <begin position="75"/>
        <end position="105"/>
    </location>
</feature>
<feature type="transmembrane region" description="Helical" evidence="1">
    <location>
        <begin position="41"/>
        <end position="63"/>
    </location>
</feature>
<evidence type="ECO:0000313" key="4">
    <source>
        <dbReference type="Proteomes" id="UP000830326"/>
    </source>
</evidence>
<proteinExistence type="predicted"/>
<reference evidence="3" key="1">
    <citation type="submission" date="2022-04" db="EMBL/GenBank/DDBJ databases">
        <title>Halobacillus sp. isolated from saltern.</title>
        <authorList>
            <person name="Won M."/>
            <person name="Lee C.-M."/>
            <person name="Woen H.-Y."/>
            <person name="Kwon S.-W."/>
        </authorList>
    </citation>
    <scope>NUCLEOTIDE SEQUENCE</scope>
    <source>
        <strain evidence="3">SSHM10-5</strain>
    </source>
</reference>
<name>A0ABY4HFY0_9BACI</name>
<keyword evidence="1" id="KW-1133">Transmembrane helix</keyword>
<accession>A0ABY4HFY0</accession>
<keyword evidence="1" id="KW-0472">Membrane</keyword>
<organism evidence="3 4">
    <name type="scientific">Halobacillus amylolyticus</name>
    <dbReference type="NCBI Taxonomy" id="2932259"/>
    <lineage>
        <taxon>Bacteria</taxon>
        <taxon>Bacillati</taxon>
        <taxon>Bacillota</taxon>
        <taxon>Bacilli</taxon>
        <taxon>Bacillales</taxon>
        <taxon>Bacillaceae</taxon>
        <taxon>Halobacillus</taxon>
    </lineage>
</organism>